<dbReference type="OrthoDB" id="444432at2759"/>
<accession>B8MM89</accession>
<organism evidence="1 2">
    <name type="scientific">Talaromyces stipitatus (strain ATCC 10500 / CBS 375.48 / QM 6759 / NRRL 1006)</name>
    <name type="common">Penicillium stipitatum</name>
    <dbReference type="NCBI Taxonomy" id="441959"/>
    <lineage>
        <taxon>Eukaryota</taxon>
        <taxon>Fungi</taxon>
        <taxon>Dikarya</taxon>
        <taxon>Ascomycota</taxon>
        <taxon>Pezizomycotina</taxon>
        <taxon>Eurotiomycetes</taxon>
        <taxon>Eurotiomycetidae</taxon>
        <taxon>Eurotiales</taxon>
        <taxon>Trichocomaceae</taxon>
        <taxon>Talaromyces</taxon>
        <taxon>Talaromyces sect. Talaromyces</taxon>
    </lineage>
</organism>
<dbReference type="VEuPathDB" id="FungiDB:TSTA_098580"/>
<protein>
    <submittedName>
        <fullName evidence="1">Uncharacterized protein</fullName>
    </submittedName>
</protein>
<name>B8MM89_TALSN</name>
<dbReference type="Proteomes" id="UP000001745">
    <property type="component" value="Unassembled WGS sequence"/>
</dbReference>
<reference evidence="2" key="1">
    <citation type="journal article" date="2015" name="Genome Announc.">
        <title>Genome sequence of the AIDS-associated pathogen Penicillium marneffei (ATCC18224) and its near taxonomic relative Talaromyces stipitatus (ATCC10500).</title>
        <authorList>
            <person name="Nierman W.C."/>
            <person name="Fedorova-Abrams N.D."/>
            <person name="Andrianopoulos A."/>
        </authorList>
    </citation>
    <scope>NUCLEOTIDE SEQUENCE [LARGE SCALE GENOMIC DNA]</scope>
    <source>
        <strain evidence="2">ATCC 10500 / CBS 375.48 / QM 6759 / NRRL 1006</strain>
    </source>
</reference>
<dbReference type="AlphaFoldDB" id="B8MM89"/>
<gene>
    <name evidence="1" type="ORF">TSTA_098580</name>
</gene>
<dbReference type="RefSeq" id="XP_002485839.1">
    <property type="nucleotide sequence ID" value="XM_002485794.1"/>
</dbReference>
<proteinExistence type="predicted"/>
<dbReference type="HOGENOM" id="CLU_2279357_0_0_1"/>
<keyword evidence="2" id="KW-1185">Reference proteome</keyword>
<dbReference type="GeneID" id="8099686"/>
<dbReference type="EMBL" id="EQ962658">
    <property type="protein sequence ID" value="EED13601.1"/>
    <property type="molecule type" value="Genomic_DNA"/>
</dbReference>
<evidence type="ECO:0000313" key="1">
    <source>
        <dbReference type="EMBL" id="EED13601.1"/>
    </source>
</evidence>
<dbReference type="InParanoid" id="B8MM89"/>
<evidence type="ECO:0000313" key="2">
    <source>
        <dbReference type="Proteomes" id="UP000001745"/>
    </source>
</evidence>
<sequence>MHKKESILLESTNSECIAGYYDYSTVHSITDSALVSRVAFNITDEEGEDTPVDLPMTCVLGRYDLNTDYNGLTDEQVENESKKLIMNGPIKAYLQWKFSYLR</sequence>